<name>A0A1E1KGQ2_9HELO</name>
<evidence type="ECO:0000313" key="3">
    <source>
        <dbReference type="EMBL" id="CZS97217.1"/>
    </source>
</evidence>
<organism evidence="3 4">
    <name type="scientific">Rhynchosporium agropyri</name>
    <dbReference type="NCBI Taxonomy" id="914238"/>
    <lineage>
        <taxon>Eukaryota</taxon>
        <taxon>Fungi</taxon>
        <taxon>Dikarya</taxon>
        <taxon>Ascomycota</taxon>
        <taxon>Pezizomycotina</taxon>
        <taxon>Leotiomycetes</taxon>
        <taxon>Helotiales</taxon>
        <taxon>Ploettnerulaceae</taxon>
        <taxon>Rhynchosporium</taxon>
    </lineage>
</organism>
<gene>
    <name evidence="3" type="ORF">RAG0_06382</name>
</gene>
<dbReference type="AlphaFoldDB" id="A0A1E1KGQ2"/>
<keyword evidence="4" id="KW-1185">Reference proteome</keyword>
<dbReference type="PANTHER" id="PTHR48107:SF7">
    <property type="entry name" value="RE15974P"/>
    <property type="match status" value="1"/>
</dbReference>
<reference evidence="4" key="1">
    <citation type="submission" date="2016-03" db="EMBL/GenBank/DDBJ databases">
        <authorList>
            <person name="Guldener U."/>
        </authorList>
    </citation>
    <scope>NUCLEOTIDE SEQUENCE [LARGE SCALE GENOMIC DNA]</scope>
    <source>
        <strain evidence="4">04CH-RAC-A.6.1</strain>
    </source>
</reference>
<evidence type="ECO:0000256" key="1">
    <source>
        <dbReference type="ARBA" id="ARBA00006484"/>
    </source>
</evidence>
<evidence type="ECO:0000256" key="2">
    <source>
        <dbReference type="ARBA" id="ARBA00023002"/>
    </source>
</evidence>
<dbReference type="GO" id="GO:0016614">
    <property type="term" value="F:oxidoreductase activity, acting on CH-OH group of donors"/>
    <property type="evidence" value="ECO:0007669"/>
    <property type="project" value="UniProtKB-ARBA"/>
</dbReference>
<dbReference type="InterPro" id="IPR002347">
    <property type="entry name" value="SDR_fam"/>
</dbReference>
<dbReference type="EMBL" id="FJUX01000031">
    <property type="protein sequence ID" value="CZS97217.1"/>
    <property type="molecule type" value="Genomic_DNA"/>
</dbReference>
<dbReference type="InterPro" id="IPR036291">
    <property type="entry name" value="NAD(P)-bd_dom_sf"/>
</dbReference>
<sequence length="167" mass="18347">MVLKEPLIRFTEAEVDNIFAVNTKSAFLIVKASGLNFTDGGKTITIVTSLVGAFTGFYTAYAGTKGVVEHFSRGLAKELVGYLSPLPLVIALHTGENQHPTAFFYPQETDDSIAYLKSGAMGGRLTTLEDIAPIVKSWSPRDSRLMARHILRVLVPLRLDRESWGFT</sequence>
<dbReference type="PANTHER" id="PTHR48107">
    <property type="entry name" value="NADPH-DEPENDENT ALDEHYDE REDUCTASE-LIKE PROTEIN, CHLOROPLASTIC-RELATED"/>
    <property type="match status" value="1"/>
</dbReference>
<protein>
    <submittedName>
        <fullName evidence="3">Uncharacterized protein</fullName>
    </submittedName>
</protein>
<evidence type="ECO:0000313" key="4">
    <source>
        <dbReference type="Proteomes" id="UP000178912"/>
    </source>
</evidence>
<dbReference type="Pfam" id="PF13561">
    <property type="entry name" value="adh_short_C2"/>
    <property type="match status" value="1"/>
</dbReference>
<dbReference type="Gene3D" id="3.40.50.720">
    <property type="entry name" value="NAD(P)-binding Rossmann-like Domain"/>
    <property type="match status" value="1"/>
</dbReference>
<keyword evidence="2" id="KW-0560">Oxidoreductase</keyword>
<dbReference type="SUPFAM" id="SSF51735">
    <property type="entry name" value="NAD(P)-binding Rossmann-fold domains"/>
    <property type="match status" value="1"/>
</dbReference>
<dbReference type="Proteomes" id="UP000178912">
    <property type="component" value="Unassembled WGS sequence"/>
</dbReference>
<comment type="similarity">
    <text evidence="1">Belongs to the short-chain dehydrogenases/reductases (SDR) family.</text>
</comment>
<dbReference type="OrthoDB" id="47007at2759"/>
<accession>A0A1E1KGQ2</accession>
<proteinExistence type="inferred from homology"/>